<evidence type="ECO:0000313" key="2">
    <source>
        <dbReference type="Proteomes" id="UP000516437"/>
    </source>
</evidence>
<evidence type="ECO:0000313" key="1">
    <source>
        <dbReference type="EMBL" id="KAB1226622.1"/>
    </source>
</evidence>
<dbReference type="EMBL" id="RXIC02000019">
    <property type="protein sequence ID" value="KAB1226622.1"/>
    <property type="molecule type" value="Genomic_DNA"/>
</dbReference>
<proteinExistence type="predicted"/>
<protein>
    <submittedName>
        <fullName evidence="1">Uncharacterized protein</fullName>
    </submittedName>
</protein>
<reference evidence="1 2" key="1">
    <citation type="journal article" date="2019" name="Plant Biotechnol. J.">
        <title>The red bayberry genome and genetic basis of sex determination.</title>
        <authorList>
            <person name="Jia H.M."/>
            <person name="Jia H.J."/>
            <person name="Cai Q.L."/>
            <person name="Wang Y."/>
            <person name="Zhao H.B."/>
            <person name="Yang W.F."/>
            <person name="Wang G.Y."/>
            <person name="Li Y.H."/>
            <person name="Zhan D.L."/>
            <person name="Shen Y.T."/>
            <person name="Niu Q.F."/>
            <person name="Chang L."/>
            <person name="Qiu J."/>
            <person name="Zhao L."/>
            <person name="Xie H.B."/>
            <person name="Fu W.Y."/>
            <person name="Jin J."/>
            <person name="Li X.W."/>
            <person name="Jiao Y."/>
            <person name="Zhou C.C."/>
            <person name="Tu T."/>
            <person name="Chai C.Y."/>
            <person name="Gao J.L."/>
            <person name="Fan L.J."/>
            <person name="van de Weg E."/>
            <person name="Wang J.Y."/>
            <person name="Gao Z.S."/>
        </authorList>
    </citation>
    <scope>NUCLEOTIDE SEQUENCE [LARGE SCALE GENOMIC DNA]</scope>
    <source>
        <tissue evidence="1">Leaves</tissue>
    </source>
</reference>
<dbReference type="AlphaFoldDB" id="A0A6A1WMW9"/>
<comment type="caution">
    <text evidence="1">The sequence shown here is derived from an EMBL/GenBank/DDBJ whole genome shotgun (WGS) entry which is preliminary data.</text>
</comment>
<organism evidence="1 2">
    <name type="scientific">Morella rubra</name>
    <name type="common">Chinese bayberry</name>
    <dbReference type="NCBI Taxonomy" id="262757"/>
    <lineage>
        <taxon>Eukaryota</taxon>
        <taxon>Viridiplantae</taxon>
        <taxon>Streptophyta</taxon>
        <taxon>Embryophyta</taxon>
        <taxon>Tracheophyta</taxon>
        <taxon>Spermatophyta</taxon>
        <taxon>Magnoliopsida</taxon>
        <taxon>eudicotyledons</taxon>
        <taxon>Gunneridae</taxon>
        <taxon>Pentapetalae</taxon>
        <taxon>rosids</taxon>
        <taxon>fabids</taxon>
        <taxon>Fagales</taxon>
        <taxon>Myricaceae</taxon>
        <taxon>Morella</taxon>
    </lineage>
</organism>
<keyword evidence="2" id="KW-1185">Reference proteome</keyword>
<accession>A0A6A1WMW9</accession>
<dbReference type="Proteomes" id="UP000516437">
    <property type="component" value="Chromosome 1"/>
</dbReference>
<gene>
    <name evidence="1" type="ORF">CJ030_MR1G027495</name>
</gene>
<name>A0A6A1WMW9_9ROSI</name>
<dbReference type="OrthoDB" id="1559178at2759"/>
<sequence length="205" mass="23724">MVWEFYVSILRAVHLEEPGMEITVGNVQVTFSPNELARFLGYERNLTAFPNLPLRDEDWPTKAEVFRTLLGQDTTILEGSYMQHGMLLPFWRIMHLILCSTINLKTHTMKLSYHRVKFMYLVVVPEGADKTKAIPLGPINKLTTLEDKVDHLNFEWKKEVAAIQSDLRSMASRAQLHALTEWVLLIEEHMARVRETLLLAGDEQY</sequence>